<reference evidence="8 9" key="1">
    <citation type="submission" date="2023-12" db="EMBL/GenBank/DDBJ databases">
        <title>A high-quality genome assembly for Dillenia turbinata (Dilleniales).</title>
        <authorList>
            <person name="Chanderbali A."/>
        </authorList>
    </citation>
    <scope>NUCLEOTIDE SEQUENCE [LARGE SCALE GENOMIC DNA]</scope>
    <source>
        <strain evidence="8">LSX21</strain>
        <tissue evidence="8">Leaf</tissue>
    </source>
</reference>
<keyword evidence="5" id="KW-0333">Golgi apparatus</keyword>
<feature type="compositionally biased region" description="Basic and acidic residues" evidence="7">
    <location>
        <begin position="141"/>
        <end position="156"/>
    </location>
</feature>
<feature type="transmembrane region" description="Helical" evidence="5">
    <location>
        <begin position="17"/>
        <end position="39"/>
    </location>
</feature>
<keyword evidence="5" id="KW-0472">Membrane</keyword>
<comment type="caution">
    <text evidence="8">The sequence shown here is derived from an EMBL/GenBank/DDBJ whole genome shotgun (WGS) entry which is preliminary data.</text>
</comment>
<comment type="pathway">
    <text evidence="1 5">Glycan metabolism; pectin biosynthesis.</text>
</comment>
<keyword evidence="5" id="KW-0961">Cell wall biogenesis/degradation</keyword>
<evidence type="ECO:0000256" key="3">
    <source>
        <dbReference type="ARBA" id="ARBA00022676"/>
    </source>
</evidence>
<keyword evidence="4 8" id="KW-0808">Transferase</keyword>
<evidence type="ECO:0000256" key="4">
    <source>
        <dbReference type="ARBA" id="ARBA00022679"/>
    </source>
</evidence>
<dbReference type="GO" id="GO:0071555">
    <property type="term" value="P:cell wall organization"/>
    <property type="evidence" value="ECO:0007669"/>
    <property type="project" value="UniProtKB-KW"/>
</dbReference>
<dbReference type="PANTHER" id="PTHR32116:SF12">
    <property type="entry name" value="GALACTURONOSYLTRANSFERASE 7-RELATED"/>
    <property type="match status" value="1"/>
</dbReference>
<evidence type="ECO:0000256" key="6">
    <source>
        <dbReference type="SAM" id="Coils"/>
    </source>
</evidence>
<feature type="region of interest" description="Disordered" evidence="7">
    <location>
        <begin position="122"/>
        <end position="156"/>
    </location>
</feature>
<dbReference type="EC" id="2.4.1.-" evidence="5"/>
<dbReference type="Pfam" id="PF01501">
    <property type="entry name" value="Glyco_transf_8"/>
    <property type="match status" value="1"/>
</dbReference>
<sequence length="636" mass="72466">MKGGGVFLPPKRRWKGFVVAVLGLVILSMLVPLVFLLGLHNGFHSTGFASDSRSSAPVRIYERAEEDASWKPSEGAQSRHVDELMHRLEPNLSKDAIKEIVEAKNKTVRNGVTQVTELKNDMVKPSPPVREDVPETPQSEDDSKVGDTTRITEDSKSVAGDSEKLCELRFGSYCLWHEEHREEMKDSMVKILKDRLFVARAYYPSIAKLSAQEKLSREMKQNIQEFERVLSETTTDADLPSQIEKKLQRMEAVIARAKSCRVDCNNVDKKFRQLVDLTEDEANFHAKQSAFLFQLAVQTIPKSHHCLYMRLTVEYFRSAPPEKDPSLDEKFVDPALHHYAIFSNNVLAASVVVNSTVTHAKERGNLVFHILTNGQNYYTIKFWFLRNEYKDVAIQVLNIEDLRLNNHNIAADMLHLSMPEEYRVSFLGVEQPTSLTRTAYISVFSHSHYLLDQIFSTLKKVVVLDDDVVVQRDLSALWDLDMEGKVNGAVEVCPLRLGLLKSYLGDENFEDYSCVWMSGLNIIDLVRWREQDLSSTYQRLSQKQLGSRERVVGPGTLHASLLAFQNLVCPIDGTWALSGLGHDYGVDEQKIKEAAVLHYNGQMKPWLEIGIPRYKSHWKRYLNNDDLYLGQCNVNS</sequence>
<dbReference type="PANTHER" id="PTHR32116">
    <property type="entry name" value="GALACTURONOSYLTRANSFERASE 4-RELATED"/>
    <property type="match status" value="1"/>
</dbReference>
<dbReference type="Gene3D" id="3.90.550.10">
    <property type="entry name" value="Spore Coat Polysaccharide Biosynthesis Protein SpsA, Chain A"/>
    <property type="match status" value="1"/>
</dbReference>
<evidence type="ECO:0000313" key="8">
    <source>
        <dbReference type="EMBL" id="KAK6943274.1"/>
    </source>
</evidence>
<keyword evidence="9" id="KW-1185">Reference proteome</keyword>
<keyword evidence="3 5" id="KW-0328">Glycosyltransferase</keyword>
<accession>A0AAN8ZJ70</accession>
<evidence type="ECO:0000256" key="5">
    <source>
        <dbReference type="RuleBase" id="RU362027"/>
    </source>
</evidence>
<comment type="similarity">
    <text evidence="2 5">Belongs to the glycosyltransferase 8 family.</text>
</comment>
<evidence type="ECO:0000313" key="9">
    <source>
        <dbReference type="Proteomes" id="UP001370490"/>
    </source>
</evidence>
<comment type="subcellular location">
    <subcellularLocation>
        <location evidence="5">Golgi apparatus membrane</location>
        <topology evidence="5">Single-pass type II membrane protein</topology>
    </subcellularLocation>
</comment>
<dbReference type="EMBL" id="JBAMMX010000004">
    <property type="protein sequence ID" value="KAK6943274.1"/>
    <property type="molecule type" value="Genomic_DNA"/>
</dbReference>
<protein>
    <recommendedName>
        <fullName evidence="5">Hexosyltransferase</fullName>
        <ecNumber evidence="5">2.4.1.-</ecNumber>
    </recommendedName>
</protein>
<dbReference type="GO" id="GO:0000139">
    <property type="term" value="C:Golgi membrane"/>
    <property type="evidence" value="ECO:0007669"/>
    <property type="project" value="UniProtKB-SubCell"/>
</dbReference>
<dbReference type="InterPro" id="IPR029993">
    <property type="entry name" value="GAUT"/>
</dbReference>
<dbReference type="SUPFAM" id="SSF53448">
    <property type="entry name" value="Nucleotide-diphospho-sugar transferases"/>
    <property type="match status" value="1"/>
</dbReference>
<evidence type="ECO:0000256" key="7">
    <source>
        <dbReference type="SAM" id="MobiDB-lite"/>
    </source>
</evidence>
<dbReference type="GO" id="GO:0047262">
    <property type="term" value="F:polygalacturonate 4-alpha-galacturonosyltransferase activity"/>
    <property type="evidence" value="ECO:0007669"/>
    <property type="project" value="InterPro"/>
</dbReference>
<keyword evidence="6" id="KW-0175">Coiled coil</keyword>
<evidence type="ECO:0000256" key="2">
    <source>
        <dbReference type="ARBA" id="ARBA00006351"/>
    </source>
</evidence>
<name>A0AAN8ZJ70_9MAGN</name>
<dbReference type="Proteomes" id="UP001370490">
    <property type="component" value="Unassembled WGS sequence"/>
</dbReference>
<dbReference type="InterPro" id="IPR002495">
    <property type="entry name" value="Glyco_trans_8"/>
</dbReference>
<gene>
    <name evidence="8" type="ORF">RJ641_028651</name>
</gene>
<feature type="coiled-coil region" evidence="6">
    <location>
        <begin position="209"/>
        <end position="236"/>
    </location>
</feature>
<dbReference type="Pfam" id="PF25557">
    <property type="entry name" value="GAUT_1"/>
    <property type="match status" value="1"/>
</dbReference>
<proteinExistence type="inferred from homology"/>
<dbReference type="InterPro" id="IPR029044">
    <property type="entry name" value="Nucleotide-diphossugar_trans"/>
</dbReference>
<keyword evidence="5" id="KW-0812">Transmembrane</keyword>
<keyword evidence="5" id="KW-1133">Transmembrane helix</keyword>
<organism evidence="8 9">
    <name type="scientific">Dillenia turbinata</name>
    <dbReference type="NCBI Taxonomy" id="194707"/>
    <lineage>
        <taxon>Eukaryota</taxon>
        <taxon>Viridiplantae</taxon>
        <taxon>Streptophyta</taxon>
        <taxon>Embryophyta</taxon>
        <taxon>Tracheophyta</taxon>
        <taxon>Spermatophyta</taxon>
        <taxon>Magnoliopsida</taxon>
        <taxon>eudicotyledons</taxon>
        <taxon>Gunneridae</taxon>
        <taxon>Pentapetalae</taxon>
        <taxon>Dilleniales</taxon>
        <taxon>Dilleniaceae</taxon>
        <taxon>Dillenia</taxon>
    </lineage>
</organism>
<evidence type="ECO:0000256" key="1">
    <source>
        <dbReference type="ARBA" id="ARBA00004877"/>
    </source>
</evidence>
<dbReference type="AlphaFoldDB" id="A0AAN8ZJ70"/>